<dbReference type="SUPFAM" id="SSF52172">
    <property type="entry name" value="CheY-like"/>
    <property type="match status" value="1"/>
</dbReference>
<evidence type="ECO:0000256" key="6">
    <source>
        <dbReference type="PROSITE-ProRule" id="PRU00169"/>
    </source>
</evidence>
<name>A0ABD1BK43_CARAN</name>
<dbReference type="InterPro" id="IPR011006">
    <property type="entry name" value="CheY-like_superfamily"/>
</dbReference>
<evidence type="ECO:0000313" key="9">
    <source>
        <dbReference type="Proteomes" id="UP001558713"/>
    </source>
</evidence>
<feature type="domain" description="Response regulatory" evidence="7">
    <location>
        <begin position="19"/>
        <end position="108"/>
    </location>
</feature>
<keyword evidence="9" id="KW-1185">Reference proteome</keyword>
<evidence type="ECO:0000256" key="3">
    <source>
        <dbReference type="ARBA" id="ARBA00023015"/>
    </source>
</evidence>
<feature type="modified residue" description="4-aspartylphosphate" evidence="6">
    <location>
        <position position="70"/>
    </location>
</feature>
<dbReference type="Gene3D" id="3.40.50.2300">
    <property type="match status" value="1"/>
</dbReference>
<keyword evidence="6" id="KW-0597">Phosphoprotein</keyword>
<evidence type="ECO:0000313" key="8">
    <source>
        <dbReference type="EMBL" id="KAL1217552.1"/>
    </source>
</evidence>
<keyword evidence="4" id="KW-0804">Transcription</keyword>
<dbReference type="PANTHER" id="PTHR43874:SF208">
    <property type="entry name" value="TWO-COMPONENT RESPONSE REGULATOR ARR18"/>
    <property type="match status" value="1"/>
</dbReference>
<protein>
    <submittedName>
        <fullName evidence="8">Two-component response regulator ARR18</fullName>
    </submittedName>
</protein>
<dbReference type="GO" id="GO:0005634">
    <property type="term" value="C:nucleus"/>
    <property type="evidence" value="ECO:0007669"/>
    <property type="project" value="UniProtKB-SubCell"/>
</dbReference>
<organism evidence="8 9">
    <name type="scientific">Cardamine amara subsp. amara</name>
    <dbReference type="NCBI Taxonomy" id="228776"/>
    <lineage>
        <taxon>Eukaryota</taxon>
        <taxon>Viridiplantae</taxon>
        <taxon>Streptophyta</taxon>
        <taxon>Embryophyta</taxon>
        <taxon>Tracheophyta</taxon>
        <taxon>Spermatophyta</taxon>
        <taxon>Magnoliopsida</taxon>
        <taxon>eudicotyledons</taxon>
        <taxon>Gunneridae</taxon>
        <taxon>Pentapetalae</taxon>
        <taxon>rosids</taxon>
        <taxon>malvids</taxon>
        <taxon>Brassicales</taxon>
        <taxon>Brassicaceae</taxon>
        <taxon>Cardamineae</taxon>
        <taxon>Cardamine</taxon>
    </lineage>
</organism>
<evidence type="ECO:0000256" key="2">
    <source>
        <dbReference type="ARBA" id="ARBA00023012"/>
    </source>
</evidence>
<evidence type="ECO:0000256" key="5">
    <source>
        <dbReference type="ARBA" id="ARBA00023242"/>
    </source>
</evidence>
<dbReference type="PANTHER" id="PTHR43874">
    <property type="entry name" value="TWO-COMPONENT RESPONSE REGULATOR"/>
    <property type="match status" value="1"/>
</dbReference>
<evidence type="ECO:0000259" key="7">
    <source>
        <dbReference type="PROSITE" id="PS50110"/>
    </source>
</evidence>
<dbReference type="EMBL" id="JBANAX010000243">
    <property type="protein sequence ID" value="KAL1217552.1"/>
    <property type="molecule type" value="Genomic_DNA"/>
</dbReference>
<dbReference type="InterPro" id="IPR045279">
    <property type="entry name" value="ARR-like"/>
</dbReference>
<accession>A0ABD1BK43</accession>
<dbReference type="PROSITE" id="PS50110">
    <property type="entry name" value="RESPONSE_REGULATORY"/>
    <property type="match status" value="1"/>
</dbReference>
<evidence type="ECO:0000256" key="4">
    <source>
        <dbReference type="ARBA" id="ARBA00023163"/>
    </source>
</evidence>
<comment type="caution">
    <text evidence="8">The sequence shown here is derived from an EMBL/GenBank/DDBJ whole genome shotgun (WGS) entry which is preliminary data.</text>
</comment>
<reference evidence="8 9" key="1">
    <citation type="submission" date="2024-04" db="EMBL/GenBank/DDBJ databases">
        <title>Genome assembly C_amara_ONT_v2.</title>
        <authorList>
            <person name="Yant L."/>
            <person name="Moore C."/>
            <person name="Slenker M."/>
        </authorList>
    </citation>
    <scope>NUCLEOTIDE SEQUENCE [LARGE SCALE GENOMIC DNA]</scope>
    <source>
        <tissue evidence="8">Leaf</tissue>
    </source>
</reference>
<proteinExistence type="predicted"/>
<dbReference type="GO" id="GO:0000160">
    <property type="term" value="P:phosphorelay signal transduction system"/>
    <property type="evidence" value="ECO:0007669"/>
    <property type="project" value="UniProtKB-KW"/>
</dbReference>
<dbReference type="InterPro" id="IPR001789">
    <property type="entry name" value="Sig_transdc_resp-reg_receiver"/>
</dbReference>
<evidence type="ECO:0000256" key="1">
    <source>
        <dbReference type="ARBA" id="ARBA00004123"/>
    </source>
</evidence>
<dbReference type="Pfam" id="PF00072">
    <property type="entry name" value="Response_reg"/>
    <property type="match status" value="1"/>
</dbReference>
<gene>
    <name evidence="8" type="ORF">V5N11_004719</name>
</gene>
<dbReference type="Proteomes" id="UP001558713">
    <property type="component" value="Unassembled WGS sequence"/>
</dbReference>
<dbReference type="AlphaFoldDB" id="A0ABD1BK43"/>
<keyword evidence="3" id="KW-0805">Transcription regulation</keyword>
<keyword evidence="2" id="KW-0902">Two-component regulatory system</keyword>
<comment type="subcellular location">
    <subcellularLocation>
        <location evidence="1">Nucleus</location>
    </subcellularLocation>
</comment>
<keyword evidence="5" id="KW-0539">Nucleus</keyword>
<sequence>MELVSTEEGRTEQFPVGMRVLAVVNNPTCLGTLEELLLRCKYHVTKTTESKKALEMLRENSNMFDLVITDVEMPDIDGFELLEIGRAMDLPVIKECLTRENVASHLQK</sequence>